<accession>T4VGB1</accession>
<proteinExistence type="predicted"/>
<dbReference type="PATRIC" id="fig|1233171.3.peg.1589"/>
<dbReference type="RefSeq" id="WP_021432868.1">
    <property type="nucleotide sequence ID" value="NZ_AVNC01000015.1"/>
</dbReference>
<name>T4VGB1_PARBF</name>
<protein>
    <submittedName>
        <fullName evidence="1">Putative sigma factor</fullName>
    </submittedName>
</protein>
<evidence type="ECO:0000313" key="1">
    <source>
        <dbReference type="EMBL" id="EQK42754.1"/>
    </source>
</evidence>
<comment type="caution">
    <text evidence="1">The sequence shown here is derived from an EMBL/GenBank/DDBJ whole genome shotgun (WGS) entry which is preliminary data.</text>
</comment>
<dbReference type="Proteomes" id="UP000015688">
    <property type="component" value="Unassembled WGS sequence"/>
</dbReference>
<sequence>MDKKELFKKVEGKLHNYKYLEMQINNIELDIKKEKMEYRGCGAISYDERTGVTYNISRTVENEVIAKEKRISKLMQNKLEKEIEKQKIENALSCLDANETNFFELFYNSKSKNNMKYISMKLHMDRSHCYTVRERLVYKIMGMLYPTYEDLPLFN</sequence>
<dbReference type="EMBL" id="AVNC01000015">
    <property type="protein sequence ID" value="EQK42754.1"/>
    <property type="molecule type" value="Genomic_DNA"/>
</dbReference>
<gene>
    <name evidence="1" type="ORF">C672_1698</name>
</gene>
<dbReference type="AlphaFoldDB" id="T4VGB1"/>
<evidence type="ECO:0000313" key="2">
    <source>
        <dbReference type="Proteomes" id="UP000015688"/>
    </source>
</evidence>
<reference evidence="1 2" key="1">
    <citation type="submission" date="2013-06" db="EMBL/GenBank/DDBJ databases">
        <authorList>
            <person name="Walk S."/>
            <person name="Aronoff D."/>
            <person name="Young V.Y."/>
            <person name="Marsh J."/>
            <person name="Harrison L."/>
            <person name="Daugherty S.C."/>
            <person name="Shefchek K.A."/>
            <person name="Hine E.E."/>
            <person name="Tallon L.J."/>
            <person name="Sadzewicz L.K."/>
            <person name="Rasko D.A."/>
        </authorList>
    </citation>
    <scope>NUCLEOTIDE SEQUENCE [LARGE SCALE GENOMIC DNA]</scope>
    <source>
        <strain evidence="1 2">ATCC 638</strain>
    </source>
</reference>
<dbReference type="GeneID" id="67472545"/>
<organism evidence="1 2">
    <name type="scientific">Paraclostridium bifermentans ATCC 638 = DSM 14991</name>
    <dbReference type="NCBI Taxonomy" id="1233171"/>
    <lineage>
        <taxon>Bacteria</taxon>
        <taxon>Bacillati</taxon>
        <taxon>Bacillota</taxon>
        <taxon>Clostridia</taxon>
        <taxon>Peptostreptococcales</taxon>
        <taxon>Peptostreptococcaceae</taxon>
        <taxon>Paraclostridium</taxon>
    </lineage>
</organism>